<evidence type="ECO:0000256" key="4">
    <source>
        <dbReference type="ARBA" id="ARBA00023125"/>
    </source>
</evidence>
<organism evidence="8 9">
    <name type="scientific">Gigaspora margarita</name>
    <dbReference type="NCBI Taxonomy" id="4874"/>
    <lineage>
        <taxon>Eukaryota</taxon>
        <taxon>Fungi</taxon>
        <taxon>Fungi incertae sedis</taxon>
        <taxon>Mucoromycota</taxon>
        <taxon>Glomeromycotina</taxon>
        <taxon>Glomeromycetes</taxon>
        <taxon>Diversisporales</taxon>
        <taxon>Gigasporaceae</taxon>
        <taxon>Gigaspora</taxon>
    </lineage>
</organism>
<evidence type="ECO:0000256" key="1">
    <source>
        <dbReference type="ARBA" id="ARBA00004123"/>
    </source>
</evidence>
<dbReference type="PANTHER" id="PTHR12087">
    <property type="entry name" value="ORIGIN RECOGNITION COMPLEX SUBUNIT 4"/>
    <property type="match status" value="1"/>
</dbReference>
<dbReference type="Pfam" id="PF13191">
    <property type="entry name" value="AAA_16"/>
    <property type="match status" value="1"/>
</dbReference>
<evidence type="ECO:0000313" key="8">
    <source>
        <dbReference type="EMBL" id="CAG8746108.1"/>
    </source>
</evidence>
<keyword evidence="5" id="KW-0539">Nucleus</keyword>
<evidence type="ECO:0000256" key="5">
    <source>
        <dbReference type="ARBA" id="ARBA00023242"/>
    </source>
</evidence>
<keyword evidence="9" id="KW-1185">Reference proteome</keyword>
<comment type="subcellular location">
    <subcellularLocation>
        <location evidence="1">Nucleus</location>
    </subcellularLocation>
</comment>
<dbReference type="InterPro" id="IPR027417">
    <property type="entry name" value="P-loop_NTPase"/>
</dbReference>
<evidence type="ECO:0000256" key="3">
    <source>
        <dbReference type="ARBA" id="ARBA00022705"/>
    </source>
</evidence>
<proteinExistence type="inferred from homology"/>
<dbReference type="InterPro" id="IPR041664">
    <property type="entry name" value="AAA_16"/>
</dbReference>
<dbReference type="InterPro" id="IPR032705">
    <property type="entry name" value="ORC4_C"/>
</dbReference>
<sequence>MDYEKTVAKTRQILKERLTDRSIPDELVGLDEQYNELLNYMNRTVSLGESNTCILIGPSGCGKTALVKKAIQSLNEEYENDFYCVNINGLLHTSDQFVRYQIGLQLGQQIKGFRSDGDVFNLLKSGSSNTKPIFIIIYNFDAFAKNCSQLFVYNIFNIATSKNCPISVIGITRKAAIFDDIEYSQEFNEKIEELFEDVSFYDLINQTFNYSTDFIRSFYKICFDAVCKLTIDSPFLLPEDFSMSTLQECGKIDTVLKGLTQNQLWLLLGINSLDLRFQTKTFNFAMVYEEYKNYMKSYARESGSTYRMKICKEHVALAEFEFLKSRKILQCVDENKFQQKQYRMMRLLLLPEQIIDAINDNEKCPTMMKEW</sequence>
<dbReference type="Proteomes" id="UP000789901">
    <property type="component" value="Unassembled WGS sequence"/>
</dbReference>
<evidence type="ECO:0000313" key="9">
    <source>
        <dbReference type="Proteomes" id="UP000789901"/>
    </source>
</evidence>
<evidence type="ECO:0000259" key="7">
    <source>
        <dbReference type="Pfam" id="PF14629"/>
    </source>
</evidence>
<keyword evidence="4" id="KW-0238">DNA-binding</keyword>
<dbReference type="Gene3D" id="3.40.50.300">
    <property type="entry name" value="P-loop containing nucleotide triphosphate hydrolases"/>
    <property type="match status" value="1"/>
</dbReference>
<name>A0ABN7VAI6_GIGMA</name>
<comment type="caution">
    <text evidence="8">The sequence shown here is derived from an EMBL/GenBank/DDBJ whole genome shotgun (WGS) entry which is preliminary data.</text>
</comment>
<gene>
    <name evidence="8" type="ORF">GMARGA_LOCUS15889</name>
</gene>
<dbReference type="EMBL" id="CAJVQB010011222">
    <property type="protein sequence ID" value="CAG8746108.1"/>
    <property type="molecule type" value="Genomic_DNA"/>
</dbReference>
<evidence type="ECO:0000256" key="2">
    <source>
        <dbReference type="ARBA" id="ARBA00005334"/>
    </source>
</evidence>
<dbReference type="InterPro" id="IPR016527">
    <property type="entry name" value="ORC4"/>
</dbReference>
<dbReference type="Pfam" id="PF14629">
    <property type="entry name" value="ORC4_C"/>
    <property type="match status" value="1"/>
</dbReference>
<reference evidence="8 9" key="1">
    <citation type="submission" date="2021-06" db="EMBL/GenBank/DDBJ databases">
        <authorList>
            <person name="Kallberg Y."/>
            <person name="Tangrot J."/>
            <person name="Rosling A."/>
        </authorList>
    </citation>
    <scope>NUCLEOTIDE SEQUENCE [LARGE SCALE GENOMIC DNA]</scope>
    <source>
        <strain evidence="8 9">120-4 pot B 10/14</strain>
    </source>
</reference>
<keyword evidence="3" id="KW-0235">DNA replication</keyword>
<protein>
    <submittedName>
        <fullName evidence="8">33162_t:CDS:1</fullName>
    </submittedName>
</protein>
<comment type="similarity">
    <text evidence="2">Belongs to the ORC4 family.</text>
</comment>
<feature type="domain" description="Orc1-like AAA ATPase" evidence="6">
    <location>
        <begin position="26"/>
        <end position="94"/>
    </location>
</feature>
<feature type="domain" description="Origin recognition complex subunit 4 C-terminal" evidence="7">
    <location>
        <begin position="180"/>
        <end position="357"/>
    </location>
</feature>
<evidence type="ECO:0000259" key="6">
    <source>
        <dbReference type="Pfam" id="PF13191"/>
    </source>
</evidence>
<dbReference type="PANTHER" id="PTHR12087:SF0">
    <property type="entry name" value="ORIGIN RECOGNITION COMPLEX SUBUNIT 4"/>
    <property type="match status" value="1"/>
</dbReference>
<feature type="non-terminal residue" evidence="8">
    <location>
        <position position="371"/>
    </location>
</feature>
<dbReference type="SUPFAM" id="SSF52540">
    <property type="entry name" value="P-loop containing nucleoside triphosphate hydrolases"/>
    <property type="match status" value="1"/>
</dbReference>
<accession>A0ABN7VAI6</accession>